<feature type="signal peptide" evidence="1">
    <location>
        <begin position="1"/>
        <end position="20"/>
    </location>
</feature>
<reference evidence="2 3" key="1">
    <citation type="submission" date="2019-04" db="EMBL/GenBank/DDBJ databases">
        <title>Friends and foes A comparative genomics study of 23 Aspergillus species from section Flavi.</title>
        <authorList>
            <consortium name="DOE Joint Genome Institute"/>
            <person name="Kjaerbolling I."/>
            <person name="Vesth T."/>
            <person name="Frisvad J.C."/>
            <person name="Nybo J.L."/>
            <person name="Theobald S."/>
            <person name="Kildgaard S."/>
            <person name="Isbrandt T."/>
            <person name="Kuo A."/>
            <person name="Sato A."/>
            <person name="Lyhne E.K."/>
            <person name="Kogle M.E."/>
            <person name="Wiebenga A."/>
            <person name="Kun R.S."/>
            <person name="Lubbers R.J."/>
            <person name="Makela M.R."/>
            <person name="Barry K."/>
            <person name="Chovatia M."/>
            <person name="Clum A."/>
            <person name="Daum C."/>
            <person name="Haridas S."/>
            <person name="He G."/>
            <person name="LaButti K."/>
            <person name="Lipzen A."/>
            <person name="Mondo S."/>
            <person name="Riley R."/>
            <person name="Salamov A."/>
            <person name="Simmons B.A."/>
            <person name="Magnuson J.K."/>
            <person name="Henrissat B."/>
            <person name="Mortensen U.H."/>
            <person name="Larsen T.O."/>
            <person name="Devries R.P."/>
            <person name="Grigoriev I.V."/>
            <person name="Machida M."/>
            <person name="Baker S.E."/>
            <person name="Andersen M.R."/>
        </authorList>
    </citation>
    <scope>NUCLEOTIDE SEQUENCE [LARGE SCALE GENOMIC DNA]</scope>
    <source>
        <strain evidence="2 3">CBS 117625</strain>
    </source>
</reference>
<proteinExistence type="predicted"/>
<evidence type="ECO:0000256" key="1">
    <source>
        <dbReference type="SAM" id="SignalP"/>
    </source>
</evidence>
<dbReference type="Proteomes" id="UP000325672">
    <property type="component" value="Unassembled WGS sequence"/>
</dbReference>
<keyword evidence="1" id="KW-0732">Signal</keyword>
<evidence type="ECO:0008006" key="4">
    <source>
        <dbReference type="Google" id="ProtNLM"/>
    </source>
</evidence>
<dbReference type="EMBL" id="ML743656">
    <property type="protein sequence ID" value="KAE8131549.1"/>
    <property type="molecule type" value="Genomic_DNA"/>
</dbReference>
<feature type="chain" id="PRO_5024956133" description="Secreted protein" evidence="1">
    <location>
        <begin position="21"/>
        <end position="99"/>
    </location>
</feature>
<name>A0A5N6SCG6_ASPPS</name>
<keyword evidence="3" id="KW-1185">Reference proteome</keyword>
<protein>
    <recommendedName>
        <fullName evidence="4">Secreted protein</fullName>
    </recommendedName>
</protein>
<evidence type="ECO:0000313" key="3">
    <source>
        <dbReference type="Proteomes" id="UP000325672"/>
    </source>
</evidence>
<accession>A0A5N6SCG6</accession>
<dbReference type="AlphaFoldDB" id="A0A5N6SCG6"/>
<sequence>MGSMAIIVHCFFPFFRPCFSDGTSESREGSTTPANPLHQDLLSNLISILNHGKKGYPVPDRTSHLREGGGGVVSSRHTNKLTTGVGIDRQNSRVRLLRP</sequence>
<dbReference type="RefSeq" id="XP_031907612.1">
    <property type="nucleotide sequence ID" value="XM_032056256.1"/>
</dbReference>
<dbReference type="GeneID" id="43640466"/>
<gene>
    <name evidence="2" type="ORF">BDV38DRAFT_264172</name>
</gene>
<organism evidence="2 3">
    <name type="scientific">Aspergillus pseudotamarii</name>
    <dbReference type="NCBI Taxonomy" id="132259"/>
    <lineage>
        <taxon>Eukaryota</taxon>
        <taxon>Fungi</taxon>
        <taxon>Dikarya</taxon>
        <taxon>Ascomycota</taxon>
        <taxon>Pezizomycotina</taxon>
        <taxon>Eurotiomycetes</taxon>
        <taxon>Eurotiomycetidae</taxon>
        <taxon>Eurotiales</taxon>
        <taxon>Aspergillaceae</taxon>
        <taxon>Aspergillus</taxon>
        <taxon>Aspergillus subgen. Circumdati</taxon>
    </lineage>
</organism>
<evidence type="ECO:0000313" key="2">
    <source>
        <dbReference type="EMBL" id="KAE8131549.1"/>
    </source>
</evidence>